<organism evidence="6 7">
    <name type="scientific">Nocardioides marmoriginsengisoli</name>
    <dbReference type="NCBI Taxonomy" id="661483"/>
    <lineage>
        <taxon>Bacteria</taxon>
        <taxon>Bacillati</taxon>
        <taxon>Actinomycetota</taxon>
        <taxon>Actinomycetes</taxon>
        <taxon>Propionibacteriales</taxon>
        <taxon>Nocardioidaceae</taxon>
        <taxon>Nocardioides</taxon>
    </lineage>
</organism>
<evidence type="ECO:0000256" key="2">
    <source>
        <dbReference type="ARBA" id="ARBA00022723"/>
    </source>
</evidence>
<dbReference type="PANTHER" id="PTHR36173:SF2">
    <property type="entry name" value="RIBONUCLEASE VAPC16"/>
    <property type="match status" value="1"/>
</dbReference>
<dbReference type="CDD" id="cd09872">
    <property type="entry name" value="PIN_Sll0205-like"/>
    <property type="match status" value="1"/>
</dbReference>
<dbReference type="GO" id="GO:0046872">
    <property type="term" value="F:metal ion binding"/>
    <property type="evidence" value="ECO:0007669"/>
    <property type="project" value="UniProtKB-KW"/>
</dbReference>
<dbReference type="AlphaFoldDB" id="A0A3N0CBE1"/>
<dbReference type="EMBL" id="RJSE01000009">
    <property type="protein sequence ID" value="RNL60762.1"/>
    <property type="molecule type" value="Genomic_DNA"/>
</dbReference>
<sequence>MVRRQRLGRRAVILLDTRTFLWAVADDQRLGPEARRVIATADVRYLSSISHVELAIRSANGSVRLPQDYERLLGAFGIESLPFTDEHATKVAVDREHGGTFDWMLLAQAAAEGLILVTADRALSTYDGTLDATR</sequence>
<dbReference type="GO" id="GO:0016787">
    <property type="term" value="F:hydrolase activity"/>
    <property type="evidence" value="ECO:0007669"/>
    <property type="project" value="UniProtKB-KW"/>
</dbReference>
<evidence type="ECO:0000313" key="6">
    <source>
        <dbReference type="EMBL" id="RNL60762.1"/>
    </source>
</evidence>
<evidence type="ECO:0000256" key="4">
    <source>
        <dbReference type="ARBA" id="ARBA00022842"/>
    </source>
</evidence>
<name>A0A3N0CBE1_9ACTN</name>
<proteinExistence type="predicted"/>
<dbReference type="GO" id="GO:0004518">
    <property type="term" value="F:nuclease activity"/>
    <property type="evidence" value="ECO:0007669"/>
    <property type="project" value="UniProtKB-KW"/>
</dbReference>
<feature type="domain" description="PIN" evidence="5">
    <location>
        <begin position="13"/>
        <end position="127"/>
    </location>
</feature>
<reference evidence="6 7" key="1">
    <citation type="submission" date="2018-11" db="EMBL/GenBank/DDBJ databases">
        <authorList>
            <person name="Li F."/>
        </authorList>
    </citation>
    <scope>NUCLEOTIDE SEQUENCE [LARGE SCALE GENOMIC DNA]</scope>
    <source>
        <strain evidence="6 7">Gsoil 097</strain>
    </source>
</reference>
<keyword evidence="1" id="KW-0540">Nuclease</keyword>
<evidence type="ECO:0000313" key="7">
    <source>
        <dbReference type="Proteomes" id="UP000267128"/>
    </source>
</evidence>
<dbReference type="Pfam" id="PF01850">
    <property type="entry name" value="PIN"/>
    <property type="match status" value="1"/>
</dbReference>
<keyword evidence="2" id="KW-0479">Metal-binding</keyword>
<dbReference type="Proteomes" id="UP000267128">
    <property type="component" value="Unassembled WGS sequence"/>
</dbReference>
<evidence type="ECO:0000256" key="1">
    <source>
        <dbReference type="ARBA" id="ARBA00022722"/>
    </source>
</evidence>
<dbReference type="InterPro" id="IPR052919">
    <property type="entry name" value="TA_system_RNase"/>
</dbReference>
<evidence type="ECO:0000259" key="5">
    <source>
        <dbReference type="Pfam" id="PF01850"/>
    </source>
</evidence>
<protein>
    <submittedName>
        <fullName evidence="6">PIN domain-containing protein</fullName>
    </submittedName>
</protein>
<dbReference type="InterPro" id="IPR041705">
    <property type="entry name" value="PIN_Sll0205"/>
</dbReference>
<dbReference type="PANTHER" id="PTHR36173">
    <property type="entry name" value="RIBONUCLEASE VAPC16-RELATED"/>
    <property type="match status" value="1"/>
</dbReference>
<accession>A0A3N0CBE1</accession>
<comment type="caution">
    <text evidence="6">The sequence shown here is derived from an EMBL/GenBank/DDBJ whole genome shotgun (WGS) entry which is preliminary data.</text>
</comment>
<dbReference type="InterPro" id="IPR029060">
    <property type="entry name" value="PIN-like_dom_sf"/>
</dbReference>
<gene>
    <name evidence="6" type="ORF">EFK50_20920</name>
</gene>
<dbReference type="Gene3D" id="3.40.50.1010">
    <property type="entry name" value="5'-nuclease"/>
    <property type="match status" value="1"/>
</dbReference>
<dbReference type="InterPro" id="IPR002716">
    <property type="entry name" value="PIN_dom"/>
</dbReference>
<keyword evidence="7" id="KW-1185">Reference proteome</keyword>
<dbReference type="OrthoDB" id="9798990at2"/>
<keyword evidence="4" id="KW-0460">Magnesium</keyword>
<dbReference type="SUPFAM" id="SSF88723">
    <property type="entry name" value="PIN domain-like"/>
    <property type="match status" value="1"/>
</dbReference>
<evidence type="ECO:0000256" key="3">
    <source>
        <dbReference type="ARBA" id="ARBA00022801"/>
    </source>
</evidence>
<keyword evidence="3" id="KW-0378">Hydrolase</keyword>